<dbReference type="Proteomes" id="UP000535543">
    <property type="component" value="Unassembled WGS sequence"/>
</dbReference>
<reference evidence="1 2" key="2">
    <citation type="submission" date="2020-06" db="EMBL/GenBank/DDBJ databases">
        <title>Antribacter stalactiti gen. nov., sp. nov., a new member of the family Nacardiaceae isolated from a cave.</title>
        <authorList>
            <person name="Kim I.S."/>
        </authorList>
    </citation>
    <scope>NUCLEOTIDE SEQUENCE [LARGE SCALE GENOMIC DNA]</scope>
    <source>
        <strain evidence="1 2">YC2-7</strain>
    </source>
</reference>
<sequence length="344" mass="36713">MPSLSQQLSRVRTTLSVLSAEPIPPGTSMPGTTIVSEHKLTLTRYGRRPTSKPPVLLVPPPAAPAATYDLRPTQSLVAHLVDQGHAVYLADYGDISYADRGMGFEEWIDRIVPRAVSAASAEAAQSVHIVGWSLGGTLSLLTVAAHPGLPVASIATIGTPIDYSKLPAISPLRRAATVTGGRVIGTVNRVMGGVPPWLVRNSFKLTALERELTKPWFVLQHANETVKLEQMKSVDGFMAAMPAYPGRLFHQMWHQLMLGNELANGHVVLGDRRIDLGEIRVPVLAVAGLADVIAPVPVAHAITTVLTGAPRLRFETAPGGHVGVLAGPKAPTTTWRFLDEHLAG</sequence>
<evidence type="ECO:0000313" key="1">
    <source>
        <dbReference type="EMBL" id="NMN99007.1"/>
    </source>
</evidence>
<evidence type="ECO:0000313" key="2">
    <source>
        <dbReference type="Proteomes" id="UP000535543"/>
    </source>
</evidence>
<dbReference type="AlphaFoldDB" id="A0A848KTZ5"/>
<dbReference type="PANTHER" id="PTHR36837">
    <property type="entry name" value="POLY(3-HYDROXYALKANOATE) POLYMERASE SUBUNIT PHAC"/>
    <property type="match status" value="1"/>
</dbReference>
<organism evidence="1 2">
    <name type="scientific">Antrihabitans stalactiti</name>
    <dbReference type="NCBI Taxonomy" id="2584121"/>
    <lineage>
        <taxon>Bacteria</taxon>
        <taxon>Bacillati</taxon>
        <taxon>Actinomycetota</taxon>
        <taxon>Actinomycetes</taxon>
        <taxon>Mycobacteriales</taxon>
        <taxon>Nocardiaceae</taxon>
        <taxon>Antrihabitans</taxon>
    </lineage>
</organism>
<keyword evidence="2" id="KW-1185">Reference proteome</keyword>
<gene>
    <name evidence="1" type="ORF">FGL95_28630</name>
</gene>
<dbReference type="InterPro" id="IPR051321">
    <property type="entry name" value="PHA/PHB_synthase"/>
</dbReference>
<accession>A0A848KTZ5</accession>
<protein>
    <submittedName>
        <fullName evidence="1">DUF3141 domain-containing protein</fullName>
    </submittedName>
</protein>
<dbReference type="PANTHER" id="PTHR36837:SF4">
    <property type="entry name" value="BLR0908 PROTEIN"/>
    <property type="match status" value="1"/>
</dbReference>
<reference evidence="1 2" key="1">
    <citation type="submission" date="2019-05" db="EMBL/GenBank/DDBJ databases">
        <authorList>
            <person name="Lee S.D."/>
        </authorList>
    </citation>
    <scope>NUCLEOTIDE SEQUENCE [LARGE SCALE GENOMIC DNA]</scope>
    <source>
        <strain evidence="1 2">YC2-7</strain>
    </source>
</reference>
<proteinExistence type="predicted"/>
<dbReference type="Gene3D" id="3.40.50.1820">
    <property type="entry name" value="alpha/beta hydrolase"/>
    <property type="match status" value="1"/>
</dbReference>
<comment type="caution">
    <text evidence="1">The sequence shown here is derived from an EMBL/GenBank/DDBJ whole genome shotgun (WGS) entry which is preliminary data.</text>
</comment>
<name>A0A848KTZ5_9NOCA</name>
<dbReference type="SUPFAM" id="SSF53474">
    <property type="entry name" value="alpha/beta-Hydrolases"/>
    <property type="match status" value="1"/>
</dbReference>
<dbReference type="InterPro" id="IPR029058">
    <property type="entry name" value="AB_hydrolase_fold"/>
</dbReference>
<dbReference type="EMBL" id="VCQU01000014">
    <property type="protein sequence ID" value="NMN99007.1"/>
    <property type="molecule type" value="Genomic_DNA"/>
</dbReference>